<name>A0A948RWB3_UNCEI</name>
<accession>A0A948RWB3</accession>
<sequence>MQKGGIHLPILFLCLALAGGCTRAPAPAPFPGEAAGLDPAIPAAYEARLAVRYQREGDPAKAVQARWRAGPEGTLLVSAHYGPLVPLLALAVHPDSFYLNLTRENLFARSDSLYLLRGGSGRFSAGKAGLWMRAILEPHTLAALLFRPHSSERNGMRILRGLADGPSGRLVAEVWRDGATGRIRQWSIDDVDGRRYLIVEYPDDAWGDGDFLPARVMLFWPGEQSRLWIQVSRVKGLDPPPLIEQFRLREPPDSERIDLKNPMDPMLLDSPDR</sequence>
<evidence type="ECO:0000313" key="3">
    <source>
        <dbReference type="EMBL" id="MBU2689449.1"/>
    </source>
</evidence>
<feature type="signal peptide" evidence="2">
    <location>
        <begin position="1"/>
        <end position="23"/>
    </location>
</feature>
<organism evidence="3 4">
    <name type="scientific">Eiseniibacteriota bacterium</name>
    <dbReference type="NCBI Taxonomy" id="2212470"/>
    <lineage>
        <taxon>Bacteria</taxon>
        <taxon>Candidatus Eiseniibacteriota</taxon>
    </lineage>
</organism>
<keyword evidence="2" id="KW-0732">Signal</keyword>
<dbReference type="Proteomes" id="UP000777784">
    <property type="component" value="Unassembled WGS sequence"/>
</dbReference>
<evidence type="ECO:0000256" key="1">
    <source>
        <dbReference type="SAM" id="MobiDB-lite"/>
    </source>
</evidence>
<dbReference type="PROSITE" id="PS51257">
    <property type="entry name" value="PROKAR_LIPOPROTEIN"/>
    <property type="match status" value="1"/>
</dbReference>
<dbReference type="EMBL" id="JAHJDP010000004">
    <property type="protein sequence ID" value="MBU2689449.1"/>
    <property type="molecule type" value="Genomic_DNA"/>
</dbReference>
<feature type="chain" id="PRO_5037842681" description="DUF4292 domain-containing protein" evidence="2">
    <location>
        <begin position="24"/>
        <end position="273"/>
    </location>
</feature>
<evidence type="ECO:0008006" key="5">
    <source>
        <dbReference type="Google" id="ProtNLM"/>
    </source>
</evidence>
<comment type="caution">
    <text evidence="3">The sequence shown here is derived from an EMBL/GenBank/DDBJ whole genome shotgun (WGS) entry which is preliminary data.</text>
</comment>
<evidence type="ECO:0000256" key="2">
    <source>
        <dbReference type="SAM" id="SignalP"/>
    </source>
</evidence>
<gene>
    <name evidence="3" type="ORF">KJ970_00850</name>
</gene>
<reference evidence="3" key="1">
    <citation type="submission" date="2021-05" db="EMBL/GenBank/DDBJ databases">
        <title>Energy efficiency and biological interactions define the core microbiome of deep oligotrophic groundwater.</title>
        <authorList>
            <person name="Mehrshad M."/>
            <person name="Lopez-Fernandez M."/>
            <person name="Bell E."/>
            <person name="Bernier-Latmani R."/>
            <person name="Bertilsson S."/>
            <person name="Dopson M."/>
        </authorList>
    </citation>
    <scope>NUCLEOTIDE SEQUENCE</scope>
    <source>
        <strain evidence="3">Modern_marine.mb.64</strain>
    </source>
</reference>
<evidence type="ECO:0000313" key="4">
    <source>
        <dbReference type="Proteomes" id="UP000777784"/>
    </source>
</evidence>
<dbReference type="AlphaFoldDB" id="A0A948RWB3"/>
<proteinExistence type="predicted"/>
<feature type="region of interest" description="Disordered" evidence="1">
    <location>
        <begin position="253"/>
        <end position="273"/>
    </location>
</feature>
<protein>
    <recommendedName>
        <fullName evidence="5">DUF4292 domain-containing protein</fullName>
    </recommendedName>
</protein>